<sequence length="276" mass="30711">MTLTRLDDAHAIKHALQRSRRAAARGASNDYDYEYRAPNGRTFEAREFLHSDQPFFVSEIKPNGRIMQLNAEGHVIGSSESPRIEALAQDPNSFLTNLRAEGFDEETVTFTGEGFGVTTVYHPSLEAVAQKIAEALTSNAWLRSKDTSLLDDPTFQAELRESEAQMRADHEAWKQQMQAAAQDQPELFRGLYNLAGPLGEEQRKRILTYLNQPTEANWEQICNLIVSGGALSTVWQAWRAVDPSAPVSKPADSPWPSIPDPETLKTALRAAADQES</sequence>
<evidence type="ECO:0000313" key="2">
    <source>
        <dbReference type="EMBL" id="MBK1666555.1"/>
    </source>
</evidence>
<reference evidence="2 3" key="1">
    <citation type="journal article" date="2020" name="Microorganisms">
        <title>Osmotic Adaptation and Compatible Solute Biosynthesis of Phototrophic Bacteria as Revealed from Genome Analyses.</title>
        <authorList>
            <person name="Imhoff J.F."/>
            <person name="Rahn T."/>
            <person name="Kunzel S."/>
            <person name="Keller A."/>
            <person name="Neulinger S.C."/>
        </authorList>
    </citation>
    <scope>NUCLEOTIDE SEQUENCE [LARGE SCALE GENOMIC DNA]</scope>
    <source>
        <strain evidence="2 3">DSM 9895</strain>
    </source>
</reference>
<protein>
    <submittedName>
        <fullName evidence="2">Uncharacterized protein</fullName>
    </submittedName>
</protein>
<comment type="caution">
    <text evidence="2">The sequence shown here is derived from an EMBL/GenBank/DDBJ whole genome shotgun (WGS) entry which is preliminary data.</text>
</comment>
<dbReference type="RefSeq" id="WP_200338605.1">
    <property type="nucleotide sequence ID" value="NZ_NRRL01000001.1"/>
</dbReference>
<accession>A0ABS1D880</accession>
<dbReference type="Proteomes" id="UP001296873">
    <property type="component" value="Unassembled WGS sequence"/>
</dbReference>
<evidence type="ECO:0000313" key="3">
    <source>
        <dbReference type="Proteomes" id="UP001296873"/>
    </source>
</evidence>
<proteinExistence type="predicted"/>
<keyword evidence="3" id="KW-1185">Reference proteome</keyword>
<feature type="region of interest" description="Disordered" evidence="1">
    <location>
        <begin position="243"/>
        <end position="262"/>
    </location>
</feature>
<gene>
    <name evidence="2" type="ORF">CKO28_00675</name>
</gene>
<name>A0ABS1D880_9PROT</name>
<dbReference type="EMBL" id="NRRL01000001">
    <property type="protein sequence ID" value="MBK1666555.1"/>
    <property type="molecule type" value="Genomic_DNA"/>
</dbReference>
<organism evidence="2 3">
    <name type="scientific">Rhodovibrio sodomensis</name>
    <dbReference type="NCBI Taxonomy" id="1088"/>
    <lineage>
        <taxon>Bacteria</taxon>
        <taxon>Pseudomonadati</taxon>
        <taxon>Pseudomonadota</taxon>
        <taxon>Alphaproteobacteria</taxon>
        <taxon>Rhodospirillales</taxon>
        <taxon>Rhodovibrionaceae</taxon>
        <taxon>Rhodovibrio</taxon>
    </lineage>
</organism>
<evidence type="ECO:0000256" key="1">
    <source>
        <dbReference type="SAM" id="MobiDB-lite"/>
    </source>
</evidence>